<feature type="region of interest" description="Disordered" evidence="9">
    <location>
        <begin position="706"/>
        <end position="728"/>
    </location>
</feature>
<dbReference type="GO" id="GO:0032259">
    <property type="term" value="P:methylation"/>
    <property type="evidence" value="ECO:0007669"/>
    <property type="project" value="UniProtKB-KW"/>
</dbReference>
<dbReference type="GO" id="GO:0005829">
    <property type="term" value="C:cytosol"/>
    <property type="evidence" value="ECO:0007669"/>
    <property type="project" value="TreeGrafter"/>
</dbReference>
<feature type="domain" description="Kinesin motor" evidence="10">
    <location>
        <begin position="1311"/>
        <end position="1627"/>
    </location>
</feature>
<evidence type="ECO:0000313" key="12">
    <source>
        <dbReference type="EMBL" id="KAF4678111.1"/>
    </source>
</evidence>
<keyword evidence="1 8" id="KW-0489">Methyltransferase</keyword>
<dbReference type="SUPFAM" id="SSF53335">
    <property type="entry name" value="S-adenosyl-L-methionine-dependent methyltransferases"/>
    <property type="match status" value="1"/>
</dbReference>
<dbReference type="SMART" id="SM00356">
    <property type="entry name" value="ZnF_C3H1"/>
    <property type="match status" value="3"/>
</dbReference>
<keyword evidence="13" id="KW-1185">Reference proteome</keyword>
<dbReference type="GO" id="GO:0008270">
    <property type="term" value="F:zinc ion binding"/>
    <property type="evidence" value="ECO:0007669"/>
    <property type="project" value="UniProtKB-KW"/>
</dbReference>
<dbReference type="PANTHER" id="PTHR10738:SF0">
    <property type="entry name" value="PROTEIN ARGININE N-METHYLTRANSFERASE 5"/>
    <property type="match status" value="1"/>
</dbReference>
<dbReference type="PROSITE" id="PS50067">
    <property type="entry name" value="KINESIN_MOTOR_2"/>
    <property type="match status" value="1"/>
</dbReference>
<dbReference type="InterPro" id="IPR025799">
    <property type="entry name" value="Arg_MeTrfase"/>
</dbReference>
<feature type="compositionally biased region" description="Low complexity" evidence="9">
    <location>
        <begin position="1019"/>
        <end position="1033"/>
    </location>
</feature>
<dbReference type="GO" id="GO:0016274">
    <property type="term" value="F:protein-arginine N-methyltransferase activity"/>
    <property type="evidence" value="ECO:0007669"/>
    <property type="project" value="InterPro"/>
</dbReference>
<dbReference type="SUPFAM" id="SSF52540">
    <property type="entry name" value="P-loop containing nucleoside triphosphate hydrolases"/>
    <property type="match status" value="1"/>
</dbReference>
<dbReference type="GO" id="GO:0003777">
    <property type="term" value="F:microtubule motor activity"/>
    <property type="evidence" value="ECO:0007669"/>
    <property type="project" value="InterPro"/>
</dbReference>
<dbReference type="OrthoDB" id="1368803at2759"/>
<evidence type="ECO:0000256" key="2">
    <source>
        <dbReference type="ARBA" id="ARBA00022679"/>
    </source>
</evidence>
<evidence type="ECO:0000259" key="11">
    <source>
        <dbReference type="PROSITE" id="PS50103"/>
    </source>
</evidence>
<comment type="caution">
    <text evidence="12">The sequence shown here is derived from an EMBL/GenBank/DDBJ whole genome shotgun (WGS) entry which is preliminary data.</text>
</comment>
<feature type="compositionally biased region" description="Polar residues" evidence="9">
    <location>
        <begin position="1636"/>
        <end position="1670"/>
    </location>
</feature>
<evidence type="ECO:0000256" key="8">
    <source>
        <dbReference type="PROSITE-ProRule" id="PRU01015"/>
    </source>
</evidence>
<dbReference type="InterPro" id="IPR036961">
    <property type="entry name" value="Kinesin_motor_dom_sf"/>
</dbReference>
<feature type="region of interest" description="Disordered" evidence="9">
    <location>
        <begin position="1002"/>
        <end position="1033"/>
    </location>
</feature>
<dbReference type="Gene3D" id="3.20.20.150">
    <property type="entry name" value="Divalent-metal-dependent TIM barrel enzymes"/>
    <property type="match status" value="1"/>
</dbReference>
<organism evidence="12 13">
    <name type="scientific">Perkinsus chesapeaki</name>
    <name type="common">Clam parasite</name>
    <name type="synonym">Perkinsus andrewsi</name>
    <dbReference type="NCBI Taxonomy" id="330153"/>
    <lineage>
        <taxon>Eukaryota</taxon>
        <taxon>Sar</taxon>
        <taxon>Alveolata</taxon>
        <taxon>Perkinsozoa</taxon>
        <taxon>Perkinsea</taxon>
        <taxon>Perkinsida</taxon>
        <taxon>Perkinsidae</taxon>
        <taxon>Perkinsus</taxon>
    </lineage>
</organism>
<evidence type="ECO:0000313" key="13">
    <source>
        <dbReference type="Proteomes" id="UP000591131"/>
    </source>
</evidence>
<dbReference type="SMART" id="SM00129">
    <property type="entry name" value="KISc"/>
    <property type="match status" value="1"/>
</dbReference>
<keyword evidence="7" id="KW-0862">Zinc</keyword>
<dbReference type="PROSITE" id="PS51678">
    <property type="entry name" value="SAM_MT_PRMT"/>
    <property type="match status" value="1"/>
</dbReference>
<evidence type="ECO:0000256" key="6">
    <source>
        <dbReference type="PROSITE-ProRule" id="PRU00283"/>
    </source>
</evidence>
<keyword evidence="2 8" id="KW-0808">Transferase</keyword>
<keyword evidence="7" id="KW-0863">Zinc-finger</keyword>
<dbReference type="GO" id="GO:0008017">
    <property type="term" value="F:microtubule binding"/>
    <property type="evidence" value="ECO:0007669"/>
    <property type="project" value="InterPro"/>
</dbReference>
<dbReference type="PROSITE" id="PS50103">
    <property type="entry name" value="ZF_C3H1"/>
    <property type="match status" value="2"/>
</dbReference>
<evidence type="ECO:0000256" key="5">
    <source>
        <dbReference type="ARBA" id="ARBA00022840"/>
    </source>
</evidence>
<keyword evidence="5" id="KW-0067">ATP-binding</keyword>
<feature type="domain" description="C3H1-type" evidence="11">
    <location>
        <begin position="776"/>
        <end position="803"/>
    </location>
</feature>
<dbReference type="InterPro" id="IPR035075">
    <property type="entry name" value="PRMT5"/>
</dbReference>
<name>A0A7J6N590_PERCH</name>
<feature type="compositionally biased region" description="Basic and acidic residues" evidence="9">
    <location>
        <begin position="912"/>
        <end position="924"/>
    </location>
</feature>
<dbReference type="PRINTS" id="PR00380">
    <property type="entry name" value="KINESINHEAVY"/>
</dbReference>
<dbReference type="PROSITE" id="PS00411">
    <property type="entry name" value="KINESIN_MOTOR_1"/>
    <property type="match status" value="1"/>
</dbReference>
<evidence type="ECO:0000256" key="3">
    <source>
        <dbReference type="ARBA" id="ARBA00022691"/>
    </source>
</evidence>
<dbReference type="Pfam" id="PF17286">
    <property type="entry name" value="PRMT5_C"/>
    <property type="match status" value="1"/>
</dbReference>
<feature type="region of interest" description="Disordered" evidence="9">
    <location>
        <begin position="906"/>
        <end position="950"/>
    </location>
</feature>
<evidence type="ECO:0000256" key="9">
    <source>
        <dbReference type="SAM" id="MobiDB-lite"/>
    </source>
</evidence>
<dbReference type="InterPro" id="IPR019821">
    <property type="entry name" value="Kinesin_motor_CS"/>
</dbReference>
<dbReference type="Gene3D" id="3.40.50.150">
    <property type="entry name" value="Vaccinia Virus protein VP39"/>
    <property type="match status" value="1"/>
</dbReference>
<dbReference type="InterPro" id="IPR035248">
    <property type="entry name" value="PRMT5_C"/>
</dbReference>
<keyword evidence="3 8" id="KW-0949">S-adenosyl-L-methionine</keyword>
<feature type="zinc finger region" description="C3H1-type" evidence="7">
    <location>
        <begin position="776"/>
        <end position="803"/>
    </location>
</feature>
<dbReference type="Pfam" id="PF05185">
    <property type="entry name" value="PRMT5"/>
    <property type="match status" value="1"/>
</dbReference>
<feature type="compositionally biased region" description="Polar residues" evidence="9">
    <location>
        <begin position="927"/>
        <end position="944"/>
    </location>
</feature>
<evidence type="ECO:0000259" key="10">
    <source>
        <dbReference type="PROSITE" id="PS50067"/>
    </source>
</evidence>
<feature type="domain" description="C3H1-type" evidence="11">
    <location>
        <begin position="669"/>
        <end position="697"/>
    </location>
</feature>
<feature type="region of interest" description="Disordered" evidence="9">
    <location>
        <begin position="1622"/>
        <end position="1686"/>
    </location>
</feature>
<comment type="caution">
    <text evidence="6">Lacks conserved residue(s) required for the propagation of feature annotation.</text>
</comment>
<dbReference type="Pfam" id="PF00225">
    <property type="entry name" value="Kinesin"/>
    <property type="match status" value="2"/>
</dbReference>
<dbReference type="GO" id="GO:0005634">
    <property type="term" value="C:nucleus"/>
    <property type="evidence" value="ECO:0007669"/>
    <property type="project" value="TreeGrafter"/>
</dbReference>
<feature type="zinc finger region" description="C3H1-type" evidence="7">
    <location>
        <begin position="669"/>
        <end position="697"/>
    </location>
</feature>
<reference evidence="12 13" key="1">
    <citation type="submission" date="2020-04" db="EMBL/GenBank/DDBJ databases">
        <title>Perkinsus chesapeaki whole genome sequence.</title>
        <authorList>
            <person name="Bogema D.R."/>
        </authorList>
    </citation>
    <scope>NUCLEOTIDE SEQUENCE [LARGE SCALE GENOMIC DNA]</scope>
    <source>
        <strain evidence="12">ATCC PRA-425</strain>
    </source>
</reference>
<dbReference type="Pfam" id="PF17285">
    <property type="entry name" value="PRMT5_TIM"/>
    <property type="match status" value="1"/>
</dbReference>
<evidence type="ECO:0000256" key="1">
    <source>
        <dbReference type="ARBA" id="ARBA00022603"/>
    </source>
</evidence>
<dbReference type="InterPro" id="IPR027417">
    <property type="entry name" value="P-loop_NTPase"/>
</dbReference>
<dbReference type="InterPro" id="IPR000571">
    <property type="entry name" value="Znf_CCCH"/>
</dbReference>
<dbReference type="Gene3D" id="3.40.850.10">
    <property type="entry name" value="Kinesin motor domain"/>
    <property type="match status" value="1"/>
</dbReference>
<dbReference type="InterPro" id="IPR029063">
    <property type="entry name" value="SAM-dependent_MTases_sf"/>
</dbReference>
<dbReference type="GO" id="GO:0006355">
    <property type="term" value="P:regulation of DNA-templated transcription"/>
    <property type="evidence" value="ECO:0007669"/>
    <property type="project" value="TreeGrafter"/>
</dbReference>
<dbReference type="InterPro" id="IPR001752">
    <property type="entry name" value="Kinesin_motor_dom"/>
</dbReference>
<dbReference type="PANTHER" id="PTHR10738">
    <property type="entry name" value="PROTEIN ARGININE N-METHYLTRANSFERASE 5"/>
    <property type="match status" value="1"/>
</dbReference>
<feature type="region of interest" description="Disordered" evidence="9">
    <location>
        <begin position="1525"/>
        <end position="1544"/>
    </location>
</feature>
<evidence type="ECO:0000256" key="7">
    <source>
        <dbReference type="PROSITE-ProRule" id="PRU00723"/>
    </source>
</evidence>
<feature type="compositionally biased region" description="Low complexity" evidence="9">
    <location>
        <begin position="840"/>
        <end position="852"/>
    </location>
</feature>
<dbReference type="EMBL" id="JAAPAO010000003">
    <property type="protein sequence ID" value="KAF4678111.1"/>
    <property type="molecule type" value="Genomic_DNA"/>
</dbReference>
<dbReference type="Gene3D" id="4.10.1000.10">
    <property type="entry name" value="Zinc finger, CCCH-type"/>
    <property type="match status" value="1"/>
</dbReference>
<dbReference type="InterPro" id="IPR035247">
    <property type="entry name" value="PRMT5_TIM"/>
</dbReference>
<sequence length="1694" mass="183753">MPLTHSNGAVPPLYLGRWFDGDGQVLPQSAVSVAGSQGFDYISLPLKLADFEVVNGILSVEAKICQSSIVGRVTSVDDLKPQLSWARYLSTYGICLPTLDRETDLVNYAAVLKREVLSASTPSQQWQEVPSDMWEEWSTLRGLLNHPSSVTIALTLSQDIGSCAERWLGEPVRVVIVSSDLLTGAGTIGTPAHQMLLMQLIRRKAQVLLKPASDDLVLPLKAAVDGLYHRMPPPSSYDRYCEPYYDILQQPLQPLKDNLDNTTYATFEEDFTKYLLYEHAVGEFLADRGPVERDAKLSIAVVGAGRGGLVEAALRAIAKSSVLHPGDIIFYAVEKNEDAVRTLKARAQKRDEWKAHAVKVVCSDLRDWSPSDGPLDVVISEFLGSFGDNEASPELLTDAFLRRILKPNGVCIPQRYTSFCQPIMCPALWTDIRCLLADTTSTLGAGGLANSDRRLSTPFVVVSNRLFYPSPSVGPQEVFTFDHTLKEKGGSSPAGTVVYSDPNDRFKSLSFPIEADAVIHGLQGYFECILFDTVMMSINPKTHTTDMVSWFPILLPLSTPITVRRGQVFTWNIWRRVDQSSRRMWYEWCVTSPVVTPIQNTNGNHYYVGLVDVLSVIIRPWQTTWPPQWLHALRLSSNQAGPAAAVTPAEAQNNYVANRRRVSSFNSMRGPRGVCWAYQSSGRCVKGDSCNFQHIPGGDINTSFPPQQHQQHRHNYNASGSAAAAGGGGGYEGGARGNGMGSKTILCRSVSEGRVCNVSGCRFGHSIGEVMQAVEFCKNRECVFHARGFCRKGDTCPYTHTNNRRPRAESGSQWQQQQPDQRDLGGAYGPSLLKTPPIAPQHQQQLHAPQYQKSGSKGHWKANGKGGSNGPPHHNHGEVSAAATYEGRSGISNLSGDTPRETVFTISAEATGGDRAHDTSDGGKRSCGNSPSLEASDTTESMSPSALAHLASQPSTAASSICAGAPPLCYPTSPRSYADYCRALQLREALYPNATVEKLRRASRSSSSLWEDDEDVSQTTHLSTPRTSSSSSQYGTIDVCSSSGFSSVSTSIFDEPLAACVRTSQEISVEYAKRIDVLYAEMTDLYGRMRQLKERNRVLERKATWLASDEKLRIAGEVATAVSSSLVEHACPRCLLDEQRMQEINQTLQKTIPRACQDACQTGSSVSSLAASLAAACRDAVECNDQVCEGLTKVLEERDSLRELTRSLRNEVRKCRADVSHADPWGRFKSFEEGLESSVGYGRLGQEALSQLKLFPSTSTQEDIFAEVAPVIEALSSNIQAHLATAVGGLSAPLRRTRGCTNLCVFAYGQTGKTHTLEGGQHPNEQGLLPRSLELLFAEIGRLNSSQKPSFGGRKLSVALCVVEVYNENVRDLLSEGSLDNNKLEVKLVPRRSWPQQARAADSDTSPIALSSPGDTTNGNGCRGGSLLETGLFGDTVYLPGVTVHTAATLESAHQLLSKARASRAVGQNRLNPRSSRSHLVVTAAVVAAPQRIVGRLWFVDLAGSERLKTSGEWVAASGGSPLKRASTAGNLDPSSGGGKSESSYINQSLTSLGNVLSGLRESSDCEDDAGPQPYIPYRGSKLTFLLQDALGGRSSKVLMFSTLSSNLSDQSETLSTLNFAGRAATSVRSSRTKKSPATSKCSTTPGLNDSTMSAWSTPNSAKKPTTPRSATAKPPSSVKKKKHFNLYKQLLGP</sequence>
<evidence type="ECO:0000256" key="4">
    <source>
        <dbReference type="ARBA" id="ARBA00022741"/>
    </source>
</evidence>
<feature type="region of interest" description="Disordered" evidence="9">
    <location>
        <begin position="795"/>
        <end position="878"/>
    </location>
</feature>
<keyword evidence="7" id="KW-0479">Metal-binding</keyword>
<gene>
    <name evidence="12" type="primary">PRMT5</name>
    <name evidence="12" type="ORF">FOL47_005390</name>
</gene>
<accession>A0A7J6N590</accession>
<feature type="region of interest" description="Disordered" evidence="9">
    <location>
        <begin position="1394"/>
        <end position="1423"/>
    </location>
</feature>
<dbReference type="GO" id="GO:0005524">
    <property type="term" value="F:ATP binding"/>
    <property type="evidence" value="ECO:0007669"/>
    <property type="project" value="UniProtKB-KW"/>
</dbReference>
<dbReference type="Gene3D" id="2.70.160.11">
    <property type="entry name" value="Hnrnp arginine n-methyltransferase1"/>
    <property type="match status" value="1"/>
</dbReference>
<keyword evidence="4" id="KW-0547">Nucleotide-binding</keyword>
<dbReference type="Proteomes" id="UP000591131">
    <property type="component" value="Unassembled WGS sequence"/>
</dbReference>
<protein>
    <submittedName>
        <fullName evidence="12">Protein arginine N-methyltransferase 5</fullName>
    </submittedName>
</protein>
<comment type="similarity">
    <text evidence="6">Belongs to the TRAFAC class myosin-kinesin ATPase superfamily. Kinesin family.</text>
</comment>
<feature type="compositionally biased region" description="Polar residues" evidence="9">
    <location>
        <begin position="1403"/>
        <end position="1420"/>
    </location>
</feature>
<proteinExistence type="inferred from homology"/>
<dbReference type="GO" id="GO:0007018">
    <property type="term" value="P:microtubule-based movement"/>
    <property type="evidence" value="ECO:0007669"/>
    <property type="project" value="InterPro"/>
</dbReference>